<evidence type="ECO:0000313" key="1">
    <source>
        <dbReference type="EMBL" id="GLR16483.1"/>
    </source>
</evidence>
<dbReference type="AlphaFoldDB" id="A0AA37WD36"/>
<reference evidence="1" key="1">
    <citation type="journal article" date="2014" name="Int. J. Syst. Evol. Microbiol.">
        <title>Complete genome sequence of Corynebacterium casei LMG S-19264T (=DSM 44701T), isolated from a smear-ripened cheese.</title>
        <authorList>
            <consortium name="US DOE Joint Genome Institute (JGI-PGF)"/>
            <person name="Walter F."/>
            <person name="Albersmeier A."/>
            <person name="Kalinowski J."/>
            <person name="Ruckert C."/>
        </authorList>
    </citation>
    <scope>NUCLEOTIDE SEQUENCE</scope>
    <source>
        <strain evidence="1">NBRC 108769</strain>
    </source>
</reference>
<reference evidence="1" key="2">
    <citation type="submission" date="2023-01" db="EMBL/GenBank/DDBJ databases">
        <title>Draft genome sequence of Portibacter lacus strain NBRC 108769.</title>
        <authorList>
            <person name="Sun Q."/>
            <person name="Mori K."/>
        </authorList>
    </citation>
    <scope>NUCLEOTIDE SEQUENCE</scope>
    <source>
        <strain evidence="1">NBRC 108769</strain>
    </source>
</reference>
<organism evidence="1 2">
    <name type="scientific">Portibacter lacus</name>
    <dbReference type="NCBI Taxonomy" id="1099794"/>
    <lineage>
        <taxon>Bacteria</taxon>
        <taxon>Pseudomonadati</taxon>
        <taxon>Bacteroidota</taxon>
        <taxon>Saprospiria</taxon>
        <taxon>Saprospirales</taxon>
        <taxon>Haliscomenobacteraceae</taxon>
        <taxon>Portibacter</taxon>
    </lineage>
</organism>
<dbReference type="EMBL" id="BSOH01000005">
    <property type="protein sequence ID" value="GLR16483.1"/>
    <property type="molecule type" value="Genomic_DNA"/>
</dbReference>
<comment type="caution">
    <text evidence="1">The sequence shown here is derived from an EMBL/GenBank/DDBJ whole genome shotgun (WGS) entry which is preliminary data.</text>
</comment>
<dbReference type="RefSeq" id="WP_235293286.1">
    <property type="nucleotide sequence ID" value="NZ_BSOH01000005.1"/>
</dbReference>
<proteinExistence type="predicted"/>
<accession>A0AA37WD36</accession>
<sequence>MFSNSQSNSINVSAGFASPLELPELLSQAITYDYNEGILLKSSISKSLFASTSIALSAEYFNGKIKNQSSLLIDGGISRTMLAVALEFEITNFKRSGLRFNLGPGYEIERQSKIVILDSRVSPSYEIEIESQTTNQFIGVSNIKYYLSICNNINYTISAGYSYHHNFGRRRAVMFHLTTGISYTFLSTL</sequence>
<gene>
    <name evidence="1" type="ORF">GCM10007940_10980</name>
</gene>
<evidence type="ECO:0000313" key="2">
    <source>
        <dbReference type="Proteomes" id="UP001156666"/>
    </source>
</evidence>
<protein>
    <submittedName>
        <fullName evidence="1">Uncharacterized protein</fullName>
    </submittedName>
</protein>
<dbReference type="Proteomes" id="UP001156666">
    <property type="component" value="Unassembled WGS sequence"/>
</dbReference>
<name>A0AA37WD36_9BACT</name>
<keyword evidence="2" id="KW-1185">Reference proteome</keyword>